<feature type="coiled-coil region" evidence="7">
    <location>
        <begin position="2069"/>
        <end position="2110"/>
    </location>
</feature>
<name>A0ABN7SDX1_OIKDI</name>
<dbReference type="EMBL" id="OU015569">
    <property type="protein sequence ID" value="CAG5095131.1"/>
    <property type="molecule type" value="Genomic_DNA"/>
</dbReference>
<evidence type="ECO:0000256" key="5">
    <source>
        <dbReference type="ARBA" id="ARBA00023273"/>
    </source>
</evidence>
<feature type="compositionally biased region" description="Pro residues" evidence="8">
    <location>
        <begin position="2639"/>
        <end position="2651"/>
    </location>
</feature>
<evidence type="ECO:0000256" key="4">
    <source>
        <dbReference type="ARBA" id="ARBA00023069"/>
    </source>
</evidence>
<feature type="compositionally biased region" description="Basic and acidic residues" evidence="8">
    <location>
        <begin position="1543"/>
        <end position="1553"/>
    </location>
</feature>
<dbReference type="InterPro" id="IPR041146">
    <property type="entry name" value="IFT81_CH"/>
</dbReference>
<feature type="compositionally biased region" description="Polar residues" evidence="8">
    <location>
        <begin position="2620"/>
        <end position="2629"/>
    </location>
</feature>
<feature type="domain" description="IFT81 calponin homology" evidence="9">
    <location>
        <begin position="2663"/>
        <end position="2783"/>
    </location>
</feature>
<evidence type="ECO:0000256" key="6">
    <source>
        <dbReference type="ARBA" id="ARBA00043983"/>
    </source>
</evidence>
<feature type="region of interest" description="Disordered" evidence="8">
    <location>
        <begin position="1829"/>
        <end position="1935"/>
    </location>
</feature>
<evidence type="ECO:0000313" key="10">
    <source>
        <dbReference type="EMBL" id="CAG5095131.1"/>
    </source>
</evidence>
<feature type="region of interest" description="Disordered" evidence="8">
    <location>
        <begin position="407"/>
        <end position="580"/>
    </location>
</feature>
<dbReference type="Pfam" id="PF18383">
    <property type="entry name" value="IFT81_CH"/>
    <property type="match status" value="1"/>
</dbReference>
<keyword evidence="5" id="KW-0966">Cell projection</keyword>
<feature type="compositionally biased region" description="Low complexity" evidence="8">
    <location>
        <begin position="1850"/>
        <end position="1861"/>
    </location>
</feature>
<keyword evidence="2" id="KW-0970">Cilium biogenesis/degradation</keyword>
<feature type="compositionally biased region" description="Pro residues" evidence="8">
    <location>
        <begin position="755"/>
        <end position="782"/>
    </location>
</feature>
<evidence type="ECO:0000256" key="2">
    <source>
        <dbReference type="ARBA" id="ARBA00022794"/>
    </source>
</evidence>
<organism evidence="10 11">
    <name type="scientific">Oikopleura dioica</name>
    <name type="common">Tunicate</name>
    <dbReference type="NCBI Taxonomy" id="34765"/>
    <lineage>
        <taxon>Eukaryota</taxon>
        <taxon>Metazoa</taxon>
        <taxon>Chordata</taxon>
        <taxon>Tunicata</taxon>
        <taxon>Appendicularia</taxon>
        <taxon>Copelata</taxon>
        <taxon>Oikopleuridae</taxon>
        <taxon>Oikopleura</taxon>
    </lineage>
</organism>
<feature type="coiled-coil region" evidence="7">
    <location>
        <begin position="2995"/>
        <end position="3040"/>
    </location>
</feature>
<feature type="region of interest" description="Disordered" evidence="8">
    <location>
        <begin position="592"/>
        <end position="625"/>
    </location>
</feature>
<feature type="region of interest" description="Disordered" evidence="8">
    <location>
        <begin position="1341"/>
        <end position="1667"/>
    </location>
</feature>
<sequence length="3316" mass="375601">MDFTQDLQLRNEELPEDYWKLNRKENAERISSRILSSSNEQLKECWDWIADEGHNNFLVALIYWSMDEEHLQSGNLRSTFNMGWTALFLREEKAEKWIDAIMFEVDDFGIEPEEENWRELVNIYTEKRAEAGFTMRSGLRIAYAVCVGFLLLTLPGQKAGLEIKAIKDLFADASKKERLGRILKDKSSKAIKGFKSRANWTISQFHRHLNLSATEDTPPGRPSRASSASSGKQGYASSVNSGEAPVNQATTSNPASSQTNQQPPPQSSPVINLVPSVMVPTRPTGTQPQSTQPQSIVLNSNLQRHTDVSEFARQVPTQATLNSHSFDPSMAIRGVTLSESRQRAENQQQNVTQNHMQQVSLAQLNISQQCLNIPSNVSTYPAMSQHVRHPAQYQYRQQTPYGQQFSQNQFSQNQHRQSSFQNPNPSANQQRIPDLPPRNGLGGPFIQYSNELQQYNHYSPGLNRNHVRPQNPTSFLPNISDAPNTQAPQSAGRVPPQISPQLGSLSGTRNRAPPQKSPSGQVQTPVVSQQRQIRPNAPTQQHRPPNQQGILRHPPSRQQTPATSPPVQPQRNGIPQQGHGRVRQIPGLAVRQNEPSLQSQQPQRNASLQRPQQPSQRLNGRPQNQRAQQIIPNNNNGLARAPEFFHCRIFQIACVCDHARLTFQASQPSPDSVPYEIERSTSNENILGEGTWTLHWRKKVKKIASSKEALPTSTNEDPPADDAIVNNAEVEDDPYNMFMQNTPAPALLPGDEDVPPTPQAQPSSPAPPLVPVSPGPKPPQPQPALTASDPTQSSHPSTEVTQPNVTADATSRVLEEEKTTPVAPIDHRDQPSTSKLMPWEKLSTPTIIKPKVEPRSLPMCEPTKNSSEASKKSAPTKESSSVDDASPKKPVKKPTYSKARKKESSKVSIEGKNTETSTSTVKKIVKPYEQVLRDRQYEEHLLKIPDILAGKHKIQFFDDSDVEYSSGDDSSDSGSDVPDYEKYFGPFGPSSPKKVEKTPSPTEASMHDVPQIESPDVASTNDVSMETADEQMDVSPPSLESVPPPSPPEQPSAVDPPHSSPSQLAVPEPSPGAAIRGQDEYLAEYWREYEKRQEEIDLKKAVDKLEKEFRLGKGPTRDRKRTSSHSPPKKKKREPLKSSRAALGKTSNEIKNAPSVSSAKSPRISKENKPPSLVEVRRETPETQNVSSPMHRSSDESAGANIIPIVKSEPSNDELTTKRISASSESSSMADPSDDVIVCESTLKNKYEEFKCPYNPDCNLVFQPKSQPLKNWVLKNKDALDWHIQIYHDSSGKYIPTSCDKCHLRFLTLTVKKQHSRENCDYFRVNFVELLLKISLPESSIEPGKRASRRRKESVKYTEPETNDSDSEEPKKRKVRSRSGRRSGDHSREPHHVYAPNKSRWRSAPDDSSQSKKLKLGIPQRAPMVPLPDESPSTSAVSDAFEERFSSIGQKATSKDTPTDQSPSEEHQPSCSKDDTRIKKEFITPRKEKHQDLDSSDVTDFREFIQESEDSQQSTDIRRESPIEEQVTSEIKVPNSQALDSGTKARDSSEKRERSKKTQFSVEPKQNENQMRAEDAKSSSKTSDQSSTEVDDQPLIGWKKLWEQLQNEDENAAQSADVGGDSMDTGPRKTAIETRNDNSTESLSTNVETTVQVREEESAAESENQLEGNLEAANEATLDDSHPEEAEVENGVMKEPCAECPSDDEPSSDVIVVPERELSEEEIRIRRNKILSEMYNLLRRATSPELFGEIRQVIDALKEHRFKTDSDFKSPERIVEDYKKRVNKQRIIMIIDSDDEPSSPSTIASTSTVVDRTTEISPGTAIKEEASFLESTNSSSGPISTPNNNDDLPARSSSPAPSSSQSKDKDNTQQVSAQNEGTSAASENWPGRRETPVVLPVPIRSSEKPASVVIPAVSFPKQEPMDPESIEARSRRGTFIDEEDERGVICSRVICSNEERLDNDPTTDSSPEDAHSRKRVRPESPISAEMPSTSKQSRRQLDNEQLEIECHSQSSQDSVSSQNTNSPRRLSLHKKPPMDEKKRADNAVNEETDSTLYDAVNKESVNELQTFAIQTLENTDDMTEEQREKYEQRWDEAEELQENTAQKKESLELEILHLQGKHGDQSNKVRELERCEDTRHTFGTRSLRRERNKTSTRIEIRKKEEKMCNNKLAPHHLIPNENLTNGVRLRKHNQYDLKMMPFLLPFLFQPGKEKNRDTTTKCFWSELLKKSEKETCGRVRVQLPPLTATPAKTTSWFNQRTDVARKVVEEEKMVKRTLGSRPGFSVQATEENGVDIVDSLDLDDLPMPTFEKVSELLQDKREKTVSVEESKTPSSAVPTDPRRRPSADTPEVKNVEDSKIEEKKANPLQVTEKLSSPRDPRRRPSMEISEEKRVTDSKSAEKEPGKGVEKTNKPSSSVPKDPRVRPPTGKPAETQFEKRVEQTTKPSLQVPRDPRRRPSTDKPEERKVESRSAAKQVENTLPQQGVSKVRTVTRKVAPSPAKKMRGTSPDPQKKDTLEQAPRYSNGQSQTKHVPKGRVFGGNTPEKPVKMSGQWINRNIASDQLAKQDSLKSRPSPPKPNEKPSKQHAPEPAVPDSPFFMADLPEPIIYDRGNSGSKKQGGSSHRTSNVYQSSKPRDPNCPRYTPPKRPPHYSPPKRPEMPMSLSSEELQGITHVLAEEPFNKTISMVKLDTMSGEDYILLMNEVVHYLDSKQPSLVQCRTEPPEARVVRHLEFLKGIQYKPHEPAGFKKGILMGEKKYMLHIFKFIILDLANIKERAYLARYLMRLPVPKELIQSDQEIHEAWNAYIEKLNEFKEIHKSVVQQRRDGPDTDGVRRDIKQMEEERNQIANRVEKADRKVKSLPNADVWITAARKLREERNKEEEVQMQIREQQTQMKVLESRLERASTRLESLSQQRKGMTTRDLIERTDEELKTAKYRKDELLPKKLADQKRQLQALKEAAADSNPDRIDLLEKVRILRDEVRRYDEAKMEDAKDPSLVAFRKNAKDLARRKEALSNTLRNKQDEEEEINKEVTQKKELFEKEYGGAKMSDEDFQEYGAKMRQEGKKYNDARKMLKYLQQENGLLSRTAELTKKNLQTEEEKLEELERQHGVTGFTELQAKLEAVSTLKQDKDHQKEKTMEEIAQLSEELNAKINAKRESIEPVLKEVRPLRTKHSELNKKMKEAKKKYDSVLADIESSRGNIERELTKIRRHHTDQRAQFQIQRAQLENFRSLQDRIQDAETWRDVLQKKLRESEIQAKQLRDQQRSIREQKSAKKEEEAAVWRKMIKLIQLKEQDGTTKIRKTRPVTVRKEQDRLVL</sequence>
<feature type="compositionally biased region" description="Basic and acidic residues" evidence="8">
    <location>
        <begin position="813"/>
        <end position="830"/>
    </location>
</feature>
<feature type="compositionally biased region" description="Polar residues" evidence="8">
    <location>
        <begin position="2549"/>
        <end position="2562"/>
    </location>
</feature>
<dbReference type="InterPro" id="IPR029600">
    <property type="entry name" value="IFT81"/>
</dbReference>
<evidence type="ECO:0000256" key="8">
    <source>
        <dbReference type="SAM" id="MobiDB-lite"/>
    </source>
</evidence>
<feature type="coiled-coil region" evidence="7">
    <location>
        <begin position="3083"/>
        <end position="3192"/>
    </location>
</feature>
<feature type="compositionally biased region" description="Polar residues" evidence="8">
    <location>
        <begin position="788"/>
        <end position="809"/>
    </location>
</feature>
<feature type="region of interest" description="Disordered" evidence="8">
    <location>
        <begin position="1949"/>
        <end position="2048"/>
    </location>
</feature>
<comment type="similarity">
    <text evidence="6">Belongs to the IFT81 family.</text>
</comment>
<feature type="compositionally biased region" description="Basic and acidic residues" evidence="8">
    <location>
        <begin position="1098"/>
        <end position="1117"/>
    </location>
</feature>
<accession>A0ABN7SDX1</accession>
<feature type="region of interest" description="Disordered" evidence="8">
    <location>
        <begin position="961"/>
        <end position="1076"/>
    </location>
</feature>
<feature type="compositionally biased region" description="Polar residues" evidence="8">
    <location>
        <begin position="1182"/>
        <end position="1191"/>
    </location>
</feature>
<feature type="compositionally biased region" description="Basic and acidic residues" evidence="8">
    <location>
        <begin position="2575"/>
        <end position="2584"/>
    </location>
</feature>
<feature type="region of interest" description="Disordered" evidence="8">
    <location>
        <begin position="1098"/>
        <end position="1228"/>
    </location>
</feature>
<comment type="subcellular location">
    <subcellularLocation>
        <location evidence="1">Cell projection</location>
        <location evidence="1">Cilium</location>
    </subcellularLocation>
</comment>
<feature type="compositionally biased region" description="Basic and acidic residues" evidence="8">
    <location>
        <begin position="1453"/>
        <end position="1505"/>
    </location>
</feature>
<evidence type="ECO:0000256" key="1">
    <source>
        <dbReference type="ARBA" id="ARBA00004138"/>
    </source>
</evidence>
<feature type="compositionally biased region" description="Basic and acidic residues" evidence="8">
    <location>
        <begin position="2448"/>
        <end position="2468"/>
    </location>
</feature>
<feature type="coiled-coil region" evidence="7">
    <location>
        <begin position="2827"/>
        <end position="2919"/>
    </location>
</feature>
<gene>
    <name evidence="10" type="ORF">OKIOD_LOCUS5604</name>
</gene>
<feature type="compositionally biased region" description="Polar residues" evidence="8">
    <location>
        <begin position="1526"/>
        <end position="1540"/>
    </location>
</feature>
<feature type="compositionally biased region" description="Low complexity" evidence="8">
    <location>
        <begin position="248"/>
        <end position="261"/>
    </location>
</feature>
<keyword evidence="3 7" id="KW-0175">Coiled coil</keyword>
<dbReference type="InterPro" id="IPR043016">
    <property type="entry name" value="IFT81_N_sf"/>
</dbReference>
<dbReference type="PANTHER" id="PTHR15614">
    <property type="entry name" value="INTRAFLAGELLAR TRANSPORT PROTEIN 81 HOMOLOG"/>
    <property type="match status" value="1"/>
</dbReference>
<feature type="compositionally biased region" description="Polar residues" evidence="8">
    <location>
        <begin position="2473"/>
        <end position="2482"/>
    </location>
</feature>
<evidence type="ECO:0000256" key="3">
    <source>
        <dbReference type="ARBA" id="ARBA00023054"/>
    </source>
</evidence>
<dbReference type="Proteomes" id="UP001158576">
    <property type="component" value="Chromosome XSR"/>
</dbReference>
<feature type="compositionally biased region" description="Basic residues" evidence="8">
    <location>
        <begin position="1372"/>
        <end position="1381"/>
    </location>
</feature>
<feature type="compositionally biased region" description="Polar residues" evidence="8">
    <location>
        <begin position="2518"/>
        <end position="2527"/>
    </location>
</feature>
<dbReference type="Gene3D" id="1.10.418.70">
    <property type="entry name" value="Intraflagellar transport protein 81, N-terminal domain"/>
    <property type="match status" value="1"/>
</dbReference>
<feature type="compositionally biased region" description="Basic and acidic residues" evidence="8">
    <location>
        <begin position="1382"/>
        <end position="1392"/>
    </location>
</feature>
<feature type="region of interest" description="Disordered" evidence="8">
    <location>
        <begin position="211"/>
        <end position="272"/>
    </location>
</feature>
<feature type="compositionally biased region" description="Low complexity" evidence="8">
    <location>
        <begin position="222"/>
        <end position="231"/>
    </location>
</feature>
<feature type="compositionally biased region" description="Basic and acidic residues" evidence="8">
    <location>
        <begin position="2032"/>
        <end position="2041"/>
    </location>
</feature>
<feature type="compositionally biased region" description="Low complexity" evidence="8">
    <location>
        <begin position="407"/>
        <end position="422"/>
    </location>
</feature>
<feature type="compositionally biased region" description="Polar residues" evidence="8">
    <location>
        <begin position="1639"/>
        <end position="1652"/>
    </location>
</feature>
<feature type="compositionally biased region" description="Polar residues" evidence="8">
    <location>
        <begin position="1145"/>
        <end position="1160"/>
    </location>
</feature>
<reference evidence="10 11" key="1">
    <citation type="submission" date="2021-04" db="EMBL/GenBank/DDBJ databases">
        <authorList>
            <person name="Bliznina A."/>
        </authorList>
    </citation>
    <scope>NUCLEOTIDE SEQUENCE [LARGE SCALE GENOMIC DNA]</scope>
</reference>
<feature type="compositionally biased region" description="Basic and acidic residues" evidence="8">
    <location>
        <begin position="2371"/>
        <end position="2408"/>
    </location>
</feature>
<feature type="compositionally biased region" description="Low complexity" evidence="8">
    <location>
        <begin position="1798"/>
        <end position="1808"/>
    </location>
</feature>
<proteinExistence type="inferred from homology"/>
<protein>
    <submittedName>
        <fullName evidence="10">Oidioi.mRNA.OKI2018_I69.XSR.g14046.t2.cds</fullName>
    </submittedName>
</protein>
<feature type="compositionally biased region" description="Polar residues" evidence="8">
    <location>
        <begin position="517"/>
        <end position="549"/>
    </location>
</feature>
<feature type="region of interest" description="Disordered" evidence="8">
    <location>
        <begin position="1791"/>
        <end position="1816"/>
    </location>
</feature>
<feature type="compositionally biased region" description="Low complexity" evidence="8">
    <location>
        <begin position="1579"/>
        <end position="1588"/>
    </location>
</feature>
<feature type="compositionally biased region" description="Low complexity" evidence="8">
    <location>
        <begin position="963"/>
        <end position="977"/>
    </location>
</feature>
<feature type="compositionally biased region" description="Low complexity" evidence="8">
    <location>
        <begin position="2608"/>
        <end position="2619"/>
    </location>
</feature>
<feature type="compositionally biased region" description="Basic residues" evidence="8">
    <location>
        <begin position="1118"/>
        <end position="1134"/>
    </location>
</feature>
<feature type="compositionally biased region" description="Polar residues" evidence="8">
    <location>
        <begin position="468"/>
        <end position="489"/>
    </location>
</feature>
<feature type="compositionally biased region" description="Basic and acidic residues" evidence="8">
    <location>
        <begin position="2336"/>
        <end position="2361"/>
    </location>
</feature>
<evidence type="ECO:0000259" key="9">
    <source>
        <dbReference type="Pfam" id="PF18383"/>
    </source>
</evidence>
<evidence type="ECO:0000256" key="7">
    <source>
        <dbReference type="SAM" id="Coils"/>
    </source>
</evidence>
<feature type="compositionally biased region" description="Polar residues" evidence="8">
    <location>
        <begin position="499"/>
        <end position="509"/>
    </location>
</feature>
<feature type="compositionally biased region" description="Polar residues" evidence="8">
    <location>
        <begin position="593"/>
        <end position="625"/>
    </location>
</feature>
<feature type="region of interest" description="Disordered" evidence="8">
    <location>
        <begin position="2311"/>
        <end position="2658"/>
    </location>
</feature>
<keyword evidence="4" id="KW-0969">Cilium</keyword>
<dbReference type="PANTHER" id="PTHR15614:SF2">
    <property type="entry name" value="INTRAFLAGELLAR TRANSPORT PROTEIN 81 HOMOLOG"/>
    <property type="match status" value="1"/>
</dbReference>
<evidence type="ECO:0000313" key="11">
    <source>
        <dbReference type="Proteomes" id="UP001158576"/>
    </source>
</evidence>
<feature type="compositionally biased region" description="Basic and acidic residues" evidence="8">
    <location>
        <begin position="1626"/>
        <end position="1638"/>
    </location>
</feature>
<keyword evidence="11" id="KW-1185">Reference proteome</keyword>
<feature type="compositionally biased region" description="Basic and acidic residues" evidence="8">
    <location>
        <begin position="2311"/>
        <end position="2327"/>
    </location>
</feature>
<feature type="compositionally biased region" description="Basic and acidic residues" evidence="8">
    <location>
        <begin position="1164"/>
        <end position="1181"/>
    </location>
</feature>
<feature type="compositionally biased region" description="Polar residues" evidence="8">
    <location>
        <begin position="1868"/>
        <end position="1882"/>
    </location>
</feature>
<feature type="compositionally biased region" description="Polar residues" evidence="8">
    <location>
        <begin position="1829"/>
        <end position="1846"/>
    </location>
</feature>
<feature type="coiled-coil region" evidence="7">
    <location>
        <begin position="3242"/>
        <end position="3279"/>
    </location>
</feature>
<feature type="region of interest" description="Disordered" evidence="8">
    <location>
        <begin position="731"/>
        <end position="932"/>
    </location>
</feature>
<feature type="compositionally biased region" description="Low complexity" evidence="8">
    <location>
        <begin position="2008"/>
        <end position="2018"/>
    </location>
</feature>
<feature type="compositionally biased region" description="Polar residues" evidence="8">
    <location>
        <begin position="447"/>
        <end position="457"/>
    </location>
</feature>